<dbReference type="Pfam" id="PF15919">
    <property type="entry name" value="HicB_lk_antitox"/>
    <property type="match status" value="1"/>
</dbReference>
<organism evidence="2 3">
    <name type="scientific">Abditibacterium utsteinense</name>
    <dbReference type="NCBI Taxonomy" id="1960156"/>
    <lineage>
        <taxon>Bacteria</taxon>
        <taxon>Pseudomonadati</taxon>
        <taxon>Abditibacteriota</taxon>
        <taxon>Abditibacteriia</taxon>
        <taxon>Abditibacteriales</taxon>
        <taxon>Abditibacteriaceae</taxon>
        <taxon>Abditibacterium</taxon>
    </lineage>
</organism>
<dbReference type="InterPro" id="IPR031807">
    <property type="entry name" value="HicB-like"/>
</dbReference>
<reference evidence="2 3" key="1">
    <citation type="journal article" date="2018" name="Syst. Appl. Microbiol.">
        <title>Abditibacterium utsteinense sp. nov., the first cultivated member of candidate phylum FBP, isolated from ice-free Antarctic soil samples.</title>
        <authorList>
            <person name="Tahon G."/>
            <person name="Tytgat B."/>
            <person name="Lebbe L."/>
            <person name="Carlier A."/>
            <person name="Willems A."/>
        </authorList>
    </citation>
    <scope>NUCLEOTIDE SEQUENCE [LARGE SCALE GENOMIC DNA]</scope>
    <source>
        <strain evidence="2 3">LMG 29911</strain>
    </source>
</reference>
<proteinExistence type="predicted"/>
<protein>
    <submittedName>
        <fullName evidence="2">Putative nuclease of the RNAse H fold, HicB family</fullName>
    </submittedName>
</protein>
<evidence type="ECO:0000259" key="1">
    <source>
        <dbReference type="Pfam" id="PF15919"/>
    </source>
</evidence>
<evidence type="ECO:0000313" key="2">
    <source>
        <dbReference type="EMBL" id="PQV62427.1"/>
    </source>
</evidence>
<dbReference type="Proteomes" id="UP000237684">
    <property type="component" value="Unassembled WGS sequence"/>
</dbReference>
<comment type="caution">
    <text evidence="2">The sequence shown here is derived from an EMBL/GenBank/DDBJ whole genome shotgun (WGS) entry which is preliminary data.</text>
</comment>
<evidence type="ECO:0000313" key="3">
    <source>
        <dbReference type="Proteomes" id="UP000237684"/>
    </source>
</evidence>
<dbReference type="PANTHER" id="PTHR34504">
    <property type="entry name" value="ANTITOXIN HICB"/>
    <property type="match status" value="1"/>
</dbReference>
<gene>
    <name evidence="2" type="ORF">B1R32_1362</name>
</gene>
<dbReference type="OrthoDB" id="9807959at2"/>
<dbReference type="PANTHER" id="PTHR34504:SF2">
    <property type="entry name" value="UPF0150 PROTEIN SSL0259"/>
    <property type="match status" value="1"/>
</dbReference>
<dbReference type="InterPro" id="IPR035069">
    <property type="entry name" value="TTHA1013/TTHA0281-like"/>
</dbReference>
<accession>A0A2S8SNR0</accession>
<dbReference type="RefSeq" id="WP_106381397.1">
    <property type="nucleotide sequence ID" value="NZ_NIGF01000036.1"/>
</dbReference>
<keyword evidence="3" id="KW-1185">Reference proteome</keyword>
<sequence>MKYLVILEKTSTGYSAYSPDLPGCISTGQTREETEANMQEAIEFHIEGLQLAGSPVPEPNSISAYVELAA</sequence>
<dbReference type="EMBL" id="NIGF01000036">
    <property type="protein sequence ID" value="PQV62427.1"/>
    <property type="molecule type" value="Genomic_DNA"/>
</dbReference>
<dbReference type="InterPro" id="IPR051404">
    <property type="entry name" value="TA_system_antitoxin"/>
</dbReference>
<dbReference type="Gene3D" id="3.30.160.250">
    <property type="match status" value="1"/>
</dbReference>
<dbReference type="SUPFAM" id="SSF143100">
    <property type="entry name" value="TTHA1013/TTHA0281-like"/>
    <property type="match status" value="1"/>
</dbReference>
<dbReference type="AlphaFoldDB" id="A0A2S8SNR0"/>
<dbReference type="InParanoid" id="A0A2S8SNR0"/>
<name>A0A2S8SNR0_9BACT</name>
<feature type="domain" description="HicB-like antitoxin of toxin-antitoxin system" evidence="1">
    <location>
        <begin position="3"/>
        <end position="66"/>
    </location>
</feature>